<dbReference type="Pfam" id="PF02417">
    <property type="entry name" value="Chromate_transp"/>
    <property type="match status" value="1"/>
</dbReference>
<keyword evidence="9" id="KW-1185">Reference proteome</keyword>
<dbReference type="AlphaFoldDB" id="A0A844FTE1"/>
<protein>
    <submittedName>
        <fullName evidence="8">Chromate transporter</fullName>
    </submittedName>
</protein>
<comment type="caution">
    <text evidence="8">The sequence shown here is derived from an EMBL/GenBank/DDBJ whole genome shotgun (WGS) entry which is preliminary data.</text>
</comment>
<feature type="transmembrane region" description="Helical" evidence="7">
    <location>
        <begin position="117"/>
        <end position="134"/>
    </location>
</feature>
<evidence type="ECO:0000256" key="3">
    <source>
        <dbReference type="ARBA" id="ARBA00022475"/>
    </source>
</evidence>
<accession>A0A844FTE1</accession>
<evidence type="ECO:0000256" key="1">
    <source>
        <dbReference type="ARBA" id="ARBA00004651"/>
    </source>
</evidence>
<dbReference type="PANTHER" id="PTHR43663">
    <property type="entry name" value="CHROMATE TRANSPORT PROTEIN-RELATED"/>
    <property type="match status" value="1"/>
</dbReference>
<evidence type="ECO:0000256" key="6">
    <source>
        <dbReference type="ARBA" id="ARBA00023136"/>
    </source>
</evidence>
<feature type="transmembrane region" description="Helical" evidence="7">
    <location>
        <begin position="82"/>
        <end position="105"/>
    </location>
</feature>
<evidence type="ECO:0000256" key="7">
    <source>
        <dbReference type="SAM" id="Phobius"/>
    </source>
</evidence>
<dbReference type="Proteomes" id="UP000442619">
    <property type="component" value="Unassembled WGS sequence"/>
</dbReference>
<evidence type="ECO:0000256" key="5">
    <source>
        <dbReference type="ARBA" id="ARBA00022989"/>
    </source>
</evidence>
<evidence type="ECO:0000313" key="8">
    <source>
        <dbReference type="EMBL" id="MST88944.1"/>
    </source>
</evidence>
<keyword evidence="5 7" id="KW-1133">Transmembrane helix</keyword>
<dbReference type="EMBL" id="VUNM01000008">
    <property type="protein sequence ID" value="MST88944.1"/>
    <property type="molecule type" value="Genomic_DNA"/>
</dbReference>
<name>A0A844FTE1_9FIRM</name>
<reference evidence="8 9" key="1">
    <citation type="submission" date="2019-08" db="EMBL/GenBank/DDBJ databases">
        <title>In-depth cultivation of the pig gut microbiome towards novel bacterial diversity and tailored functional studies.</title>
        <authorList>
            <person name="Wylensek D."/>
            <person name="Hitch T.C.A."/>
            <person name="Clavel T."/>
        </authorList>
    </citation>
    <scope>NUCLEOTIDE SEQUENCE [LARGE SCALE GENOMIC DNA]</scope>
    <source>
        <strain evidence="8 9">CA-Schmier-601-WT-3</strain>
    </source>
</reference>
<feature type="transmembrane region" description="Helical" evidence="7">
    <location>
        <begin position="51"/>
        <end position="75"/>
    </location>
</feature>
<dbReference type="InterPro" id="IPR003370">
    <property type="entry name" value="Chromate_transpt"/>
</dbReference>
<feature type="transmembrane region" description="Helical" evidence="7">
    <location>
        <begin position="9"/>
        <end position="31"/>
    </location>
</feature>
<dbReference type="PANTHER" id="PTHR43663:SF2">
    <property type="entry name" value="CHROMATE TRANSPORT PROTEIN-RELATED"/>
    <property type="match status" value="1"/>
</dbReference>
<proteinExistence type="inferred from homology"/>
<evidence type="ECO:0000313" key="9">
    <source>
        <dbReference type="Proteomes" id="UP000442619"/>
    </source>
</evidence>
<evidence type="ECO:0000256" key="2">
    <source>
        <dbReference type="ARBA" id="ARBA00005262"/>
    </source>
</evidence>
<organism evidence="8 9">
    <name type="scientific">Sharpea porci</name>
    <dbReference type="NCBI Taxonomy" id="2652286"/>
    <lineage>
        <taxon>Bacteria</taxon>
        <taxon>Bacillati</taxon>
        <taxon>Bacillota</taxon>
        <taxon>Erysipelotrichia</taxon>
        <taxon>Erysipelotrichales</taxon>
        <taxon>Coprobacillaceae</taxon>
        <taxon>Sharpea</taxon>
    </lineage>
</organism>
<gene>
    <name evidence="8" type="ORF">FYJ79_05030</name>
</gene>
<dbReference type="InterPro" id="IPR052518">
    <property type="entry name" value="CHR_Transporter"/>
</dbReference>
<keyword evidence="4 7" id="KW-0812">Transmembrane</keyword>
<evidence type="ECO:0000256" key="4">
    <source>
        <dbReference type="ARBA" id="ARBA00022692"/>
    </source>
</evidence>
<dbReference type="RefSeq" id="WP_154515098.1">
    <property type="nucleotide sequence ID" value="NZ_VUNM01000008.1"/>
</dbReference>
<dbReference type="GO" id="GO:0015109">
    <property type="term" value="F:chromate transmembrane transporter activity"/>
    <property type="evidence" value="ECO:0007669"/>
    <property type="project" value="InterPro"/>
</dbReference>
<dbReference type="GO" id="GO:0005886">
    <property type="term" value="C:plasma membrane"/>
    <property type="evidence" value="ECO:0007669"/>
    <property type="project" value="UniProtKB-SubCell"/>
</dbReference>
<comment type="subcellular location">
    <subcellularLocation>
        <location evidence="1">Cell membrane</location>
        <topology evidence="1">Multi-pass membrane protein</topology>
    </subcellularLocation>
</comment>
<sequence>MKKKTKIGLLWELFLNTLYLSAFTFGGGYVIVSMMKTRFCDQLHYIDEEEILNLVAIAQSAPGAIAVNGAIVLGYKMAGIPGIFVCALGTIIPPFVIIYVISIFYNAFITNIFIKNMLVGMRAGVGALIVSVVYDMGKGVMKDHRLRNALIMIGAFVLNYYGHVNIAYIVIGCIVLSLVDTFLIKKVKV</sequence>
<comment type="similarity">
    <text evidence="2">Belongs to the chromate ion transporter (CHR) (TC 2.A.51) family.</text>
</comment>
<keyword evidence="3" id="KW-1003">Cell membrane</keyword>
<keyword evidence="6 7" id="KW-0472">Membrane</keyword>
<feature type="transmembrane region" description="Helical" evidence="7">
    <location>
        <begin position="167"/>
        <end position="184"/>
    </location>
</feature>